<dbReference type="GO" id="GO:0001228">
    <property type="term" value="F:DNA-binding transcription activator activity, RNA polymerase II-specific"/>
    <property type="evidence" value="ECO:0007669"/>
    <property type="project" value="TreeGrafter"/>
</dbReference>
<evidence type="ECO:0000313" key="5">
    <source>
        <dbReference type="Proteomes" id="UP000770015"/>
    </source>
</evidence>
<sequence>MARQHTKSRLGCNTCKQRKVKCDEAKPRCARCVTSDRTCSYLGTPCVPQPKAPSKPISRLSSSHHSPASISEPVSSFAGVSPSGPWNDAASVADYSLVHMELLMGFRDRLRAQMPNIYPDFEKTLDLAHTEAFRCAYLMDALVGLAAAQKSTLLDARDKNPYVTEATRMQTRAIQRFETAQREGTAKSTDGRVTAFLFSSLVNQHVLFDVFSLPGGLPDVLDRFIHCIYLHHGMRHTVFQSLDTINHLGHTIRWPETGKNPRGPECDGLLELVRSQGMDETTRETYLKAIDFLQWLFDEQRALVRGKMTGVHEWPVRVSLEYAELLRQRRPEALAVMAYYAVILHRADEYWPVAGCAKPFVSLISAYLGEYWADWLRWPLQAVEGDSWT</sequence>
<evidence type="ECO:0000259" key="3">
    <source>
        <dbReference type="PROSITE" id="PS50048"/>
    </source>
</evidence>
<dbReference type="SMART" id="SM00066">
    <property type="entry name" value="GAL4"/>
    <property type="match status" value="1"/>
</dbReference>
<name>A0A9P8V9M1_9PEZI</name>
<dbReference type="AlphaFoldDB" id="A0A9P8V9M1"/>
<organism evidence="4 5">
    <name type="scientific">Plectosphaerella plurivora</name>
    <dbReference type="NCBI Taxonomy" id="936078"/>
    <lineage>
        <taxon>Eukaryota</taxon>
        <taxon>Fungi</taxon>
        <taxon>Dikarya</taxon>
        <taxon>Ascomycota</taxon>
        <taxon>Pezizomycotina</taxon>
        <taxon>Sordariomycetes</taxon>
        <taxon>Hypocreomycetidae</taxon>
        <taxon>Glomerellales</taxon>
        <taxon>Plectosphaerellaceae</taxon>
        <taxon>Plectosphaerella</taxon>
    </lineage>
</organism>
<evidence type="ECO:0000256" key="1">
    <source>
        <dbReference type="ARBA" id="ARBA00023242"/>
    </source>
</evidence>
<dbReference type="Proteomes" id="UP000770015">
    <property type="component" value="Unassembled WGS sequence"/>
</dbReference>
<dbReference type="OrthoDB" id="4937900at2759"/>
<dbReference type="SUPFAM" id="SSF57701">
    <property type="entry name" value="Zn2/Cys6 DNA-binding domain"/>
    <property type="match status" value="1"/>
</dbReference>
<comment type="caution">
    <text evidence="4">The sequence shown here is derived from an EMBL/GenBank/DDBJ whole genome shotgun (WGS) entry which is preliminary data.</text>
</comment>
<gene>
    <name evidence="4" type="ORF">F5X68DRAFT_263002</name>
</gene>
<proteinExistence type="predicted"/>
<feature type="region of interest" description="Disordered" evidence="2">
    <location>
        <begin position="49"/>
        <end position="74"/>
    </location>
</feature>
<feature type="compositionally biased region" description="Low complexity" evidence="2">
    <location>
        <begin position="54"/>
        <end position="73"/>
    </location>
</feature>
<dbReference type="CDD" id="cd00067">
    <property type="entry name" value="GAL4"/>
    <property type="match status" value="1"/>
</dbReference>
<evidence type="ECO:0000256" key="2">
    <source>
        <dbReference type="SAM" id="MobiDB-lite"/>
    </source>
</evidence>
<keyword evidence="5" id="KW-1185">Reference proteome</keyword>
<feature type="domain" description="Zn(2)-C6 fungal-type" evidence="3">
    <location>
        <begin position="11"/>
        <end position="41"/>
    </location>
</feature>
<protein>
    <recommendedName>
        <fullName evidence="3">Zn(2)-C6 fungal-type domain-containing protein</fullName>
    </recommendedName>
</protein>
<keyword evidence="1" id="KW-0539">Nucleus</keyword>
<dbReference type="InterPro" id="IPR053157">
    <property type="entry name" value="Sterol_Uptake_Regulator"/>
</dbReference>
<dbReference type="GO" id="GO:0008270">
    <property type="term" value="F:zinc ion binding"/>
    <property type="evidence" value="ECO:0007669"/>
    <property type="project" value="InterPro"/>
</dbReference>
<reference evidence="4" key="1">
    <citation type="journal article" date="2021" name="Nat. Commun.">
        <title>Genetic determinants of endophytism in the Arabidopsis root mycobiome.</title>
        <authorList>
            <person name="Mesny F."/>
            <person name="Miyauchi S."/>
            <person name="Thiergart T."/>
            <person name="Pickel B."/>
            <person name="Atanasova L."/>
            <person name="Karlsson M."/>
            <person name="Huettel B."/>
            <person name="Barry K.W."/>
            <person name="Haridas S."/>
            <person name="Chen C."/>
            <person name="Bauer D."/>
            <person name="Andreopoulos W."/>
            <person name="Pangilinan J."/>
            <person name="LaButti K."/>
            <person name="Riley R."/>
            <person name="Lipzen A."/>
            <person name="Clum A."/>
            <person name="Drula E."/>
            <person name="Henrissat B."/>
            <person name="Kohler A."/>
            <person name="Grigoriev I.V."/>
            <person name="Martin F.M."/>
            <person name="Hacquard S."/>
        </authorList>
    </citation>
    <scope>NUCLEOTIDE SEQUENCE</scope>
    <source>
        <strain evidence="4">MPI-SDFR-AT-0117</strain>
    </source>
</reference>
<dbReference type="InterPro" id="IPR001138">
    <property type="entry name" value="Zn2Cys6_DnaBD"/>
</dbReference>
<dbReference type="PANTHER" id="PTHR47784:SF4">
    <property type="entry name" value="ZN(II)2CYS6 TRANSCRIPTION FACTOR (EUROFUNG)"/>
    <property type="match status" value="1"/>
</dbReference>
<dbReference type="InterPro" id="IPR036864">
    <property type="entry name" value="Zn2-C6_fun-type_DNA-bd_sf"/>
</dbReference>
<dbReference type="PROSITE" id="PS50048">
    <property type="entry name" value="ZN2_CY6_FUNGAL_2"/>
    <property type="match status" value="1"/>
</dbReference>
<dbReference type="PANTHER" id="PTHR47784">
    <property type="entry name" value="STEROL UPTAKE CONTROL PROTEIN 2"/>
    <property type="match status" value="1"/>
</dbReference>
<dbReference type="EMBL" id="JAGSXJ010000017">
    <property type="protein sequence ID" value="KAH6683579.1"/>
    <property type="molecule type" value="Genomic_DNA"/>
</dbReference>
<evidence type="ECO:0000313" key="4">
    <source>
        <dbReference type="EMBL" id="KAH6683579.1"/>
    </source>
</evidence>
<dbReference type="Gene3D" id="4.10.240.10">
    <property type="entry name" value="Zn(2)-C6 fungal-type DNA-binding domain"/>
    <property type="match status" value="1"/>
</dbReference>
<accession>A0A9P8V9M1</accession>
<dbReference type="PROSITE" id="PS00463">
    <property type="entry name" value="ZN2_CY6_FUNGAL_1"/>
    <property type="match status" value="1"/>
</dbReference>
<dbReference type="Pfam" id="PF00172">
    <property type="entry name" value="Zn_clus"/>
    <property type="match status" value="1"/>
</dbReference>